<dbReference type="InterPro" id="IPR018633">
    <property type="entry name" value="DUF2357"/>
</dbReference>
<name>A0A840UXJ7_9BACT</name>
<gene>
    <name evidence="2" type="ORF">HNQ81_003292</name>
</gene>
<sequence length="564" mass="64353">MGPLLSLTPWGIQDGTSQVSTINGDGGCSTISGACCPRLIVPANLFPKYGRKGKSLPCVSFPFRWDGKIYSSFQLPADPKPNNAPHRLPIKISIKDISHEIIQTDIVGRPSSKYENEFGRSVDGFIDWQIHCFRELSDNGLVLDEAEEKTKNVIRRNWSSVRKVWIGNKADKAIMALIVRLAQDVDLLRLFETIANHPRHILLRHRQNTSLGRIQELDSACIRDFARRPGRTIYQKAGSKQELLSVQRVESRDTLENRVFTWVLGRMQERSWNYAATNKHHQFSSRVKFVTRCNRRCSEWQALDGLKEVSTDHLHHPVQPNYTLQMDTRYSRVYKTYKELLREQHVIDDAWEWQRNLWSESARQLMCCAMTEFYPEDFASTPYYRMEGEYGTWTETPVSPGPFETQGGTCFVVDSRDVTTSLKEWIEHPPFDFAPYVGSVGCDQVLYWPKSKTLTAVWFVYWTGPSAYISSMINSAGLALRNLSSDLHRYTRTSYRCFGLMLITEGRGSSDVPSVGQDIWPSSGASEVVALKIPFNIDLTSSAQFEKLIEDFKVGIQLAIDMAC</sequence>
<evidence type="ECO:0000313" key="3">
    <source>
        <dbReference type="Proteomes" id="UP000539642"/>
    </source>
</evidence>
<protein>
    <recommendedName>
        <fullName evidence="1">DUF2357 domain-containing protein</fullName>
    </recommendedName>
</protein>
<accession>A0A840UXJ7</accession>
<proteinExistence type="predicted"/>
<reference evidence="2 3" key="1">
    <citation type="submission" date="2020-08" db="EMBL/GenBank/DDBJ databases">
        <title>Genomic Encyclopedia of Type Strains, Phase IV (KMG-IV): sequencing the most valuable type-strain genomes for metagenomic binning, comparative biology and taxonomic classification.</title>
        <authorList>
            <person name="Goeker M."/>
        </authorList>
    </citation>
    <scope>NUCLEOTIDE SEQUENCE [LARGE SCALE GENOMIC DNA]</scope>
    <source>
        <strain evidence="2 3">DSM 28570</strain>
    </source>
</reference>
<dbReference type="AlphaFoldDB" id="A0A840UXJ7"/>
<dbReference type="Proteomes" id="UP000539642">
    <property type="component" value="Unassembled WGS sequence"/>
</dbReference>
<feature type="domain" description="DUF2357" evidence="1">
    <location>
        <begin position="184"/>
        <end position="337"/>
    </location>
</feature>
<organism evidence="2 3">
    <name type="scientific">Desulfoprunum benzoelyticum</name>
    <dbReference type="NCBI Taxonomy" id="1506996"/>
    <lineage>
        <taxon>Bacteria</taxon>
        <taxon>Pseudomonadati</taxon>
        <taxon>Thermodesulfobacteriota</taxon>
        <taxon>Desulfobulbia</taxon>
        <taxon>Desulfobulbales</taxon>
        <taxon>Desulfobulbaceae</taxon>
        <taxon>Desulfoprunum</taxon>
    </lineage>
</organism>
<evidence type="ECO:0000259" key="1">
    <source>
        <dbReference type="Pfam" id="PF09823"/>
    </source>
</evidence>
<keyword evidence="3" id="KW-1185">Reference proteome</keyword>
<dbReference type="RefSeq" id="WP_183352320.1">
    <property type="nucleotide sequence ID" value="NZ_JACHEO010000028.1"/>
</dbReference>
<dbReference type="Pfam" id="PF09823">
    <property type="entry name" value="DUF2357"/>
    <property type="match status" value="1"/>
</dbReference>
<evidence type="ECO:0000313" key="2">
    <source>
        <dbReference type="EMBL" id="MBB5349536.1"/>
    </source>
</evidence>
<dbReference type="EMBL" id="JACHEO010000028">
    <property type="protein sequence ID" value="MBB5349536.1"/>
    <property type="molecule type" value="Genomic_DNA"/>
</dbReference>
<comment type="caution">
    <text evidence="2">The sequence shown here is derived from an EMBL/GenBank/DDBJ whole genome shotgun (WGS) entry which is preliminary data.</text>
</comment>